<name>A0A7Y6C2D4_9BACL</name>
<gene>
    <name evidence="2" type="ORF">HP552_29240</name>
</gene>
<dbReference type="AlphaFoldDB" id="A0A7Y6C2D4"/>
<dbReference type="Proteomes" id="UP000526125">
    <property type="component" value="Unassembled WGS sequence"/>
</dbReference>
<proteinExistence type="predicted"/>
<keyword evidence="3" id="KW-1185">Reference proteome</keyword>
<evidence type="ECO:0000313" key="3">
    <source>
        <dbReference type="Proteomes" id="UP000526125"/>
    </source>
</evidence>
<organism evidence="2 3">
    <name type="scientific">Paenibacillus xylanilyticus</name>
    <dbReference type="NCBI Taxonomy" id="248903"/>
    <lineage>
        <taxon>Bacteria</taxon>
        <taxon>Bacillati</taxon>
        <taxon>Bacillota</taxon>
        <taxon>Bacilli</taxon>
        <taxon>Bacillales</taxon>
        <taxon>Paenibacillaceae</taxon>
        <taxon>Paenibacillus</taxon>
    </lineage>
</organism>
<comment type="caution">
    <text evidence="2">The sequence shown here is derived from an EMBL/GenBank/DDBJ whole genome shotgun (WGS) entry which is preliminary data.</text>
</comment>
<reference evidence="2 3" key="1">
    <citation type="submission" date="2020-05" db="EMBL/GenBank/DDBJ databases">
        <title>Genome Sequencing of Type Strains.</title>
        <authorList>
            <person name="Lemaire J.F."/>
            <person name="Inderbitzin P."/>
            <person name="Gregorio O.A."/>
            <person name="Collins S.B."/>
            <person name="Wespe N."/>
            <person name="Knight-Connoni V."/>
        </authorList>
    </citation>
    <scope>NUCLEOTIDE SEQUENCE [LARGE SCALE GENOMIC DNA]</scope>
    <source>
        <strain evidence="2 3">LMG 21957</strain>
    </source>
</reference>
<protein>
    <submittedName>
        <fullName evidence="2">Uncharacterized protein</fullName>
    </submittedName>
</protein>
<keyword evidence="1" id="KW-1133">Transmembrane helix</keyword>
<feature type="transmembrane region" description="Helical" evidence="1">
    <location>
        <begin position="37"/>
        <end position="59"/>
    </location>
</feature>
<dbReference type="EMBL" id="JABMCB010000202">
    <property type="protein sequence ID" value="NUU79289.1"/>
    <property type="molecule type" value="Genomic_DNA"/>
</dbReference>
<keyword evidence="1" id="KW-0472">Membrane</keyword>
<sequence length="60" mass="6722">MSRNTFQSMFDSSQNKLLFSLWTGTCADKTTKKAAKLAAFNESMLLTLDSSLCFIVFMIS</sequence>
<dbReference type="RefSeq" id="WP_175398861.1">
    <property type="nucleotide sequence ID" value="NZ_JABMCB010000202.1"/>
</dbReference>
<evidence type="ECO:0000313" key="2">
    <source>
        <dbReference type="EMBL" id="NUU79289.1"/>
    </source>
</evidence>
<keyword evidence="1" id="KW-0812">Transmembrane</keyword>
<evidence type="ECO:0000256" key="1">
    <source>
        <dbReference type="SAM" id="Phobius"/>
    </source>
</evidence>
<accession>A0A7Y6C2D4</accession>